<dbReference type="InterPro" id="IPR001173">
    <property type="entry name" value="Glyco_trans_2-like"/>
</dbReference>
<dbReference type="Pfam" id="PF00535">
    <property type="entry name" value="Glycos_transf_2"/>
    <property type="match status" value="1"/>
</dbReference>
<name>A0A6N3APE9_9ACTN</name>
<dbReference type="PANTHER" id="PTHR43685">
    <property type="entry name" value="GLYCOSYLTRANSFERASE"/>
    <property type="match status" value="1"/>
</dbReference>
<protein>
    <submittedName>
        <fullName evidence="2">N-glycosyltransferase</fullName>
    </submittedName>
</protein>
<dbReference type="InterPro" id="IPR050834">
    <property type="entry name" value="Glycosyltransf_2"/>
</dbReference>
<evidence type="ECO:0000313" key="2">
    <source>
        <dbReference type="EMBL" id="VYT93471.1"/>
    </source>
</evidence>
<dbReference type="GO" id="GO:0016740">
    <property type="term" value="F:transferase activity"/>
    <property type="evidence" value="ECO:0007669"/>
    <property type="project" value="UniProtKB-KW"/>
</dbReference>
<proteinExistence type="predicted"/>
<dbReference type="RefSeq" id="WP_156848579.1">
    <property type="nucleotide sequence ID" value="NZ_CACRTN010000011.1"/>
</dbReference>
<dbReference type="Gene3D" id="3.90.550.10">
    <property type="entry name" value="Spore Coat Polysaccharide Biosynthesis Protein SpsA, Chain A"/>
    <property type="match status" value="1"/>
</dbReference>
<dbReference type="PANTHER" id="PTHR43685:SF13">
    <property type="entry name" value="O ANTIGEN BIOSYNTHESIS RHAMNOSYLTRANSFERASE RFBN"/>
    <property type="match status" value="1"/>
</dbReference>
<sequence length="296" mass="31984">MTASISVVIPTLNAGREIGGLLDSLLSQTVVPGEILVVDSSSEDATQDIVASYAGRGVSLDVIERTDFNHGATRHRAFMRTVGDYTLFMTQDAVPAGDCYIERLTAPLGANKTIALVSGRQLPKPDARRFEQLVRAFNYPDEPSVRGAEDLPSYGIKTFFASDVCSAYRRTAYMECGGFAPVNTNEDMLMAARLIAAGHKVAYEPSAAVYHSHNLTPGQQFRRNREVGTFLAVHAGELMGVSEIGEGGRLVKAVSAQLLREGRIGEFVAFCFDCAARLLGNSVGRGVAIKFEKENE</sequence>
<feature type="domain" description="Glycosyltransferase 2-like" evidence="1">
    <location>
        <begin position="6"/>
        <end position="175"/>
    </location>
</feature>
<reference evidence="2" key="1">
    <citation type="submission" date="2019-11" db="EMBL/GenBank/DDBJ databases">
        <authorList>
            <person name="Feng L."/>
        </authorList>
    </citation>
    <scope>NUCLEOTIDE SEQUENCE</scope>
    <source>
        <strain evidence="2">CintestinalisLFYP54</strain>
    </source>
</reference>
<dbReference type="AlphaFoldDB" id="A0A6N3APE9"/>
<accession>A0A6N3APE9</accession>
<dbReference type="SUPFAM" id="SSF53448">
    <property type="entry name" value="Nucleotide-diphospho-sugar transferases"/>
    <property type="match status" value="1"/>
</dbReference>
<keyword evidence="2" id="KW-0808">Transferase</keyword>
<dbReference type="InterPro" id="IPR029044">
    <property type="entry name" value="Nucleotide-diphossugar_trans"/>
</dbReference>
<dbReference type="GO" id="GO:0044010">
    <property type="term" value="P:single-species biofilm formation"/>
    <property type="evidence" value="ECO:0007669"/>
    <property type="project" value="TreeGrafter"/>
</dbReference>
<evidence type="ECO:0000259" key="1">
    <source>
        <dbReference type="Pfam" id="PF00535"/>
    </source>
</evidence>
<dbReference type="EMBL" id="CACRTN010000011">
    <property type="protein sequence ID" value="VYT93471.1"/>
    <property type="molecule type" value="Genomic_DNA"/>
</dbReference>
<organism evidence="2">
    <name type="scientific">Collinsella intestinalis</name>
    <dbReference type="NCBI Taxonomy" id="147207"/>
    <lineage>
        <taxon>Bacteria</taxon>
        <taxon>Bacillati</taxon>
        <taxon>Actinomycetota</taxon>
        <taxon>Coriobacteriia</taxon>
        <taxon>Coriobacteriales</taxon>
        <taxon>Coriobacteriaceae</taxon>
        <taxon>Collinsella</taxon>
    </lineage>
</organism>
<gene>
    <name evidence="2" type="ORF">CILFYP54_00323</name>
</gene>